<dbReference type="EMBL" id="JAINUL010000001">
    <property type="protein sequence ID" value="MCC0100616.1"/>
    <property type="molecule type" value="Genomic_DNA"/>
</dbReference>
<evidence type="ECO:0000313" key="2">
    <source>
        <dbReference type="Proteomes" id="UP001520654"/>
    </source>
</evidence>
<organism evidence="1 2">
    <name type="scientific">Streptomyces flavotricini</name>
    <dbReference type="NCBI Taxonomy" id="66888"/>
    <lineage>
        <taxon>Bacteria</taxon>
        <taxon>Bacillati</taxon>
        <taxon>Actinomycetota</taxon>
        <taxon>Actinomycetes</taxon>
        <taxon>Kitasatosporales</taxon>
        <taxon>Streptomycetaceae</taxon>
        <taxon>Streptomyces</taxon>
    </lineage>
</organism>
<gene>
    <name evidence="1" type="ORF">K7B10_38830</name>
</gene>
<reference evidence="1 2" key="1">
    <citation type="submission" date="2021-08" db="EMBL/GenBank/DDBJ databases">
        <title>Genomic Architecture of Streptomyces flavotricini NGL1 and Streptomyces erythrochromogenes HMS4 With Differential Plant Beneficial attributes and laccase production capabilities.</title>
        <authorList>
            <person name="Salwan R."/>
            <person name="Kaur R."/>
            <person name="Sharma V."/>
        </authorList>
    </citation>
    <scope>NUCLEOTIDE SEQUENCE [LARGE SCALE GENOMIC DNA]</scope>
    <source>
        <strain evidence="1 2">NGL1</strain>
    </source>
</reference>
<name>A0ABS8EHJ7_9ACTN</name>
<proteinExistence type="predicted"/>
<accession>A0ABS8EHJ7</accession>
<comment type="caution">
    <text evidence="1">The sequence shown here is derived from an EMBL/GenBank/DDBJ whole genome shotgun (WGS) entry which is preliminary data.</text>
</comment>
<evidence type="ECO:0000313" key="1">
    <source>
        <dbReference type="EMBL" id="MCC0100616.1"/>
    </source>
</evidence>
<sequence length="95" mass="9925">MPASPAAAATGDFVYTYVGLNGLNLRGELANPDSGVCINIPETVGSSLPALAPRNYTTSTATVFLDADCDGDVYRTMAPGQRLGNSLRLRSVIFS</sequence>
<protein>
    <submittedName>
        <fullName evidence="1">Uncharacterized protein</fullName>
    </submittedName>
</protein>
<dbReference type="Proteomes" id="UP001520654">
    <property type="component" value="Unassembled WGS sequence"/>
</dbReference>
<keyword evidence="2" id="KW-1185">Reference proteome</keyword>